<dbReference type="UniPathway" id="UPA00848">
    <property type="reaction ID" value="UER00151"/>
</dbReference>
<dbReference type="InterPro" id="IPR043133">
    <property type="entry name" value="GTP-CH-I_C/QueF"/>
</dbReference>
<evidence type="ECO:0000259" key="4">
    <source>
        <dbReference type="Pfam" id="PF01227"/>
    </source>
</evidence>
<reference evidence="5" key="1">
    <citation type="submission" date="2018-05" db="EMBL/GenBank/DDBJ databases">
        <authorList>
            <person name="Lanie J.A."/>
            <person name="Ng W.-L."/>
            <person name="Kazmierczak K.M."/>
            <person name="Andrzejewski T.M."/>
            <person name="Davidsen T.M."/>
            <person name="Wayne K.J."/>
            <person name="Tettelin H."/>
            <person name="Glass J.I."/>
            <person name="Rusch D."/>
            <person name="Podicherti R."/>
            <person name="Tsui H.-C.T."/>
            <person name="Winkler M.E."/>
        </authorList>
    </citation>
    <scope>NUCLEOTIDE SEQUENCE</scope>
</reference>
<name>A0A382W3G9_9ZZZZ</name>
<dbReference type="AlphaFoldDB" id="A0A382W3G9"/>
<dbReference type="InterPro" id="IPR001474">
    <property type="entry name" value="GTP_CycHdrlase_I"/>
</dbReference>
<dbReference type="InterPro" id="IPR020602">
    <property type="entry name" value="GTP_CycHdrlase_I_dom"/>
</dbReference>
<proteinExistence type="predicted"/>
<organism evidence="5">
    <name type="scientific">marine metagenome</name>
    <dbReference type="NCBI Taxonomy" id="408172"/>
    <lineage>
        <taxon>unclassified sequences</taxon>
        <taxon>metagenomes</taxon>
        <taxon>ecological metagenomes</taxon>
    </lineage>
</organism>
<feature type="domain" description="GTP cyclohydrolase I" evidence="4">
    <location>
        <begin position="1"/>
        <end position="69"/>
    </location>
</feature>
<evidence type="ECO:0000256" key="3">
    <source>
        <dbReference type="ARBA" id="ARBA00022801"/>
    </source>
</evidence>
<dbReference type="GO" id="GO:0006729">
    <property type="term" value="P:tetrahydrobiopterin biosynthetic process"/>
    <property type="evidence" value="ECO:0007669"/>
    <property type="project" value="TreeGrafter"/>
</dbReference>
<dbReference type="Pfam" id="PF01227">
    <property type="entry name" value="GTP_cyclohydroI"/>
    <property type="match status" value="1"/>
</dbReference>
<evidence type="ECO:0000256" key="1">
    <source>
        <dbReference type="ARBA" id="ARBA00005080"/>
    </source>
</evidence>
<dbReference type="GO" id="GO:0046654">
    <property type="term" value="P:tetrahydrofolate biosynthetic process"/>
    <property type="evidence" value="ECO:0007669"/>
    <property type="project" value="InterPro"/>
</dbReference>
<sequence length="78" mass="8906">PQIQEEMSSQIADKLEKYAKTENIAVVVKAEHHCMTHRGVREHESDMTTAIMRGAFKTDPALKQEFYDICLSMKGHSK</sequence>
<accession>A0A382W3G9</accession>
<dbReference type="SUPFAM" id="SSF55620">
    <property type="entry name" value="Tetrahydrobiopterin biosynthesis enzymes-like"/>
    <property type="match status" value="1"/>
</dbReference>
<dbReference type="PANTHER" id="PTHR11109:SF7">
    <property type="entry name" value="GTP CYCLOHYDROLASE 1"/>
    <property type="match status" value="1"/>
</dbReference>
<comment type="pathway">
    <text evidence="1">Cofactor biosynthesis; 7,8-dihydroneopterin triphosphate biosynthesis; 7,8-dihydroneopterin triphosphate from GTP: step 1/1.</text>
</comment>
<dbReference type="EMBL" id="UINC01156718">
    <property type="protein sequence ID" value="SVD53293.1"/>
    <property type="molecule type" value="Genomic_DNA"/>
</dbReference>
<dbReference type="Gene3D" id="3.30.1130.10">
    <property type="match status" value="1"/>
</dbReference>
<evidence type="ECO:0000256" key="2">
    <source>
        <dbReference type="ARBA" id="ARBA00012715"/>
    </source>
</evidence>
<dbReference type="GO" id="GO:0003934">
    <property type="term" value="F:GTP cyclohydrolase I activity"/>
    <property type="evidence" value="ECO:0007669"/>
    <property type="project" value="UniProtKB-EC"/>
</dbReference>
<dbReference type="PANTHER" id="PTHR11109">
    <property type="entry name" value="GTP CYCLOHYDROLASE I"/>
    <property type="match status" value="1"/>
</dbReference>
<feature type="non-terminal residue" evidence="5">
    <location>
        <position position="1"/>
    </location>
</feature>
<dbReference type="GO" id="GO:0008270">
    <property type="term" value="F:zinc ion binding"/>
    <property type="evidence" value="ECO:0007669"/>
    <property type="project" value="TreeGrafter"/>
</dbReference>
<keyword evidence="3" id="KW-0378">Hydrolase</keyword>
<dbReference type="GO" id="GO:0005525">
    <property type="term" value="F:GTP binding"/>
    <property type="evidence" value="ECO:0007669"/>
    <property type="project" value="TreeGrafter"/>
</dbReference>
<dbReference type="GO" id="GO:0005737">
    <property type="term" value="C:cytoplasm"/>
    <property type="evidence" value="ECO:0007669"/>
    <property type="project" value="TreeGrafter"/>
</dbReference>
<dbReference type="EC" id="3.5.4.16" evidence="2"/>
<evidence type="ECO:0000313" key="5">
    <source>
        <dbReference type="EMBL" id="SVD53293.1"/>
    </source>
</evidence>
<protein>
    <recommendedName>
        <fullName evidence="2">GTP cyclohydrolase I</fullName>
        <ecNumber evidence="2">3.5.4.16</ecNumber>
    </recommendedName>
</protein>
<gene>
    <name evidence="5" type="ORF">METZ01_LOCUS406147</name>
</gene>